<dbReference type="Gene3D" id="1.20.1250.20">
    <property type="entry name" value="MFS general substrate transporter like domains"/>
    <property type="match status" value="1"/>
</dbReference>
<name>A0A128A2L9_9ARCH</name>
<keyword evidence="3 5" id="KW-1133">Transmembrane helix</keyword>
<evidence type="ECO:0000259" key="6">
    <source>
        <dbReference type="PROSITE" id="PS50850"/>
    </source>
</evidence>
<dbReference type="KEGG" id="ndv:NDEV_0817"/>
<feature type="transmembrane region" description="Helical" evidence="5">
    <location>
        <begin position="74"/>
        <end position="92"/>
    </location>
</feature>
<evidence type="ECO:0000313" key="7">
    <source>
        <dbReference type="EMBL" id="CUR51582.1"/>
    </source>
</evidence>
<comment type="subcellular location">
    <subcellularLocation>
        <location evidence="1">Membrane</location>
        <topology evidence="1">Multi-pass membrane protein</topology>
    </subcellularLocation>
</comment>
<protein>
    <submittedName>
        <fullName evidence="7">Major facilitator superfamily transporter</fullName>
    </submittedName>
</protein>
<dbReference type="PANTHER" id="PTHR23520:SF5">
    <property type="entry name" value="TRANSPORTER, PUTATIVE (AFU_ORTHOLOGUE AFUA_3G04000)-RELATED"/>
    <property type="match status" value="1"/>
</dbReference>
<evidence type="ECO:0000256" key="5">
    <source>
        <dbReference type="SAM" id="Phobius"/>
    </source>
</evidence>
<dbReference type="GO" id="GO:0016020">
    <property type="term" value="C:membrane"/>
    <property type="evidence" value="ECO:0007669"/>
    <property type="project" value="UniProtKB-SubCell"/>
</dbReference>
<organism evidence="7 8">
    <name type="scientific">Nitrosotalea devaniterrae</name>
    <dbReference type="NCBI Taxonomy" id="1078905"/>
    <lineage>
        <taxon>Archaea</taxon>
        <taxon>Nitrososphaerota</taxon>
        <taxon>Nitrososphaeria</taxon>
        <taxon>Nitrosotaleales</taxon>
        <taxon>Nitrosotaleaceae</taxon>
        <taxon>Nitrosotalea</taxon>
    </lineage>
</organism>
<dbReference type="EMBL" id="LN890280">
    <property type="protein sequence ID" value="CUR51582.1"/>
    <property type="molecule type" value="Genomic_DNA"/>
</dbReference>
<feature type="transmembrane region" description="Helical" evidence="5">
    <location>
        <begin position="12"/>
        <end position="37"/>
    </location>
</feature>
<keyword evidence="4 5" id="KW-0472">Membrane</keyword>
<evidence type="ECO:0000256" key="3">
    <source>
        <dbReference type="ARBA" id="ARBA00022989"/>
    </source>
</evidence>
<dbReference type="AlphaFoldDB" id="A0A128A2L9"/>
<dbReference type="Proteomes" id="UP000196239">
    <property type="component" value="Chromosome 1"/>
</dbReference>
<accession>A0A128A2L9</accession>
<keyword evidence="8" id="KW-1185">Reference proteome</keyword>
<feature type="transmembrane region" description="Helical" evidence="5">
    <location>
        <begin position="229"/>
        <end position="251"/>
    </location>
</feature>
<dbReference type="PROSITE" id="PS50850">
    <property type="entry name" value="MFS"/>
    <property type="match status" value="1"/>
</dbReference>
<evidence type="ECO:0000313" key="8">
    <source>
        <dbReference type="Proteomes" id="UP000196239"/>
    </source>
</evidence>
<gene>
    <name evidence="7" type="ORF">NDEV_0817</name>
</gene>
<feature type="transmembrane region" description="Helical" evidence="5">
    <location>
        <begin position="43"/>
        <end position="62"/>
    </location>
</feature>
<dbReference type="Pfam" id="PF07690">
    <property type="entry name" value="MFS_1"/>
    <property type="match status" value="1"/>
</dbReference>
<feature type="domain" description="Major facilitator superfamily (MFS) profile" evidence="6">
    <location>
        <begin position="1"/>
        <end position="403"/>
    </location>
</feature>
<feature type="transmembrane region" description="Helical" evidence="5">
    <location>
        <begin position="370"/>
        <end position="391"/>
    </location>
</feature>
<dbReference type="SUPFAM" id="SSF103473">
    <property type="entry name" value="MFS general substrate transporter"/>
    <property type="match status" value="1"/>
</dbReference>
<feature type="transmembrane region" description="Helical" evidence="5">
    <location>
        <begin position="301"/>
        <end position="321"/>
    </location>
</feature>
<keyword evidence="2 5" id="KW-0812">Transmembrane</keyword>
<feature type="transmembrane region" description="Helical" evidence="5">
    <location>
        <begin position="172"/>
        <end position="196"/>
    </location>
</feature>
<dbReference type="InterPro" id="IPR036259">
    <property type="entry name" value="MFS_trans_sf"/>
</dbReference>
<dbReference type="InterPro" id="IPR020846">
    <property type="entry name" value="MFS_dom"/>
</dbReference>
<sequence length="408" mass="43959">MNLDWVSKDGKLLLGARIVRTFSYGFLSVILAIYLKLIGFGDIAIGLVLTTTLVNSVFFNLFSSAYADKIGRKNTLIIFAVLMIASSVIFFVTDNYVALVIAALVGTINVTGSEVGAFLSLEQALLPQTVKDIKKRNSIFAIYNAVGTFAMSAGVLVSGLPSVLQNYGLDKIGAIKSLFLIYAACAVIVLAIYLFLSKNIEVKDNAPKSSLSLKNISPKSRGIIAKMSTLFAVDSFGGGFVIQSIISFWFYTRFGADLTSLSYIFAIAGVLTAISYMASTKIASKIGLVNTMVFTHIPSNVLMILLAFAPSFSIAISLFFARMSLSQMDVPTRQSYLMGVVSEDERIPAAVFTNTSRNISQAVSPSLSGIIISTLSLSAPFVVGGVLKIVYDVGIFFSFRKIKPPEEL</sequence>
<dbReference type="PROSITE" id="PS00216">
    <property type="entry name" value="SUGAR_TRANSPORT_1"/>
    <property type="match status" value="1"/>
</dbReference>
<dbReference type="InterPro" id="IPR005829">
    <property type="entry name" value="Sugar_transporter_CS"/>
</dbReference>
<evidence type="ECO:0000256" key="4">
    <source>
        <dbReference type="ARBA" id="ARBA00023136"/>
    </source>
</evidence>
<feature type="transmembrane region" description="Helical" evidence="5">
    <location>
        <begin position="263"/>
        <end position="280"/>
    </location>
</feature>
<proteinExistence type="predicted"/>
<evidence type="ECO:0000256" key="2">
    <source>
        <dbReference type="ARBA" id="ARBA00022692"/>
    </source>
</evidence>
<dbReference type="InterPro" id="IPR011701">
    <property type="entry name" value="MFS"/>
</dbReference>
<reference evidence="8" key="1">
    <citation type="submission" date="2015-10" db="EMBL/GenBank/DDBJ databases">
        <authorList>
            <person name="Lehtovirta-Morley L.E."/>
            <person name="Vieille C."/>
        </authorList>
    </citation>
    <scope>NUCLEOTIDE SEQUENCE [LARGE SCALE GENOMIC DNA]</scope>
</reference>
<dbReference type="GO" id="GO:0022857">
    <property type="term" value="F:transmembrane transporter activity"/>
    <property type="evidence" value="ECO:0007669"/>
    <property type="project" value="InterPro"/>
</dbReference>
<feature type="transmembrane region" description="Helical" evidence="5">
    <location>
        <begin position="140"/>
        <end position="160"/>
    </location>
</feature>
<dbReference type="PANTHER" id="PTHR23520">
    <property type="entry name" value="TRANSPORTER, PUTATIVE (AFU_ORTHOLOGUE AFUA_3G04000)-RELATED"/>
    <property type="match status" value="1"/>
</dbReference>
<feature type="transmembrane region" description="Helical" evidence="5">
    <location>
        <begin position="98"/>
        <end position="119"/>
    </location>
</feature>
<evidence type="ECO:0000256" key="1">
    <source>
        <dbReference type="ARBA" id="ARBA00004141"/>
    </source>
</evidence>